<gene>
    <name evidence="2" type="ORF">ACEG43_17820</name>
</gene>
<dbReference type="RefSeq" id="WP_372563323.1">
    <property type="nucleotide sequence ID" value="NZ_JBGOSP010000008.1"/>
</dbReference>
<feature type="transmembrane region" description="Helical" evidence="1">
    <location>
        <begin position="20"/>
        <end position="42"/>
    </location>
</feature>
<keyword evidence="1" id="KW-0472">Membrane</keyword>
<comment type="caution">
    <text evidence="2">The sequence shown here is derived from an EMBL/GenBank/DDBJ whole genome shotgun (WGS) entry which is preliminary data.</text>
</comment>
<dbReference type="EMBL" id="JBGOSP010000008">
    <property type="protein sequence ID" value="MFA3838000.1"/>
    <property type="molecule type" value="Genomic_DNA"/>
</dbReference>
<evidence type="ECO:0000256" key="1">
    <source>
        <dbReference type="SAM" id="Phobius"/>
    </source>
</evidence>
<dbReference type="Proteomes" id="UP001571476">
    <property type="component" value="Unassembled WGS sequence"/>
</dbReference>
<keyword evidence="1" id="KW-0812">Transmembrane</keyword>
<evidence type="ECO:0000313" key="2">
    <source>
        <dbReference type="EMBL" id="MFA3838000.1"/>
    </source>
</evidence>
<organism evidence="2 3">
    <name type="scientific">Streptomyces aureus</name>
    <dbReference type="NCBI Taxonomy" id="193461"/>
    <lineage>
        <taxon>Bacteria</taxon>
        <taxon>Bacillati</taxon>
        <taxon>Actinomycetota</taxon>
        <taxon>Actinomycetes</taxon>
        <taxon>Kitasatosporales</taxon>
        <taxon>Streptomycetaceae</taxon>
        <taxon>Streptomyces</taxon>
    </lineage>
</organism>
<proteinExistence type="predicted"/>
<keyword evidence="3" id="KW-1185">Reference proteome</keyword>
<evidence type="ECO:0000313" key="3">
    <source>
        <dbReference type="Proteomes" id="UP001571476"/>
    </source>
</evidence>
<name>A0ABV4SHS9_9ACTN</name>
<reference evidence="2 3" key="1">
    <citation type="submission" date="2024-08" db="EMBL/GenBank/DDBJ databases">
        <title>Genome sequence of Streptomyces aureus CACIA-1.46HGO.</title>
        <authorList>
            <person name="Evangelista-Martinez Z."/>
        </authorList>
    </citation>
    <scope>NUCLEOTIDE SEQUENCE [LARGE SCALE GENOMIC DNA]</scope>
    <source>
        <strain evidence="2 3">CACIA-1.46HGO</strain>
    </source>
</reference>
<keyword evidence="1" id="KW-1133">Transmembrane helix</keyword>
<sequence length="48" mass="5475">MGRVRPLWGKTRRQLRFLRWTLVVQILKGAAFAGGGVIQVLATRLLNR</sequence>
<protein>
    <submittedName>
        <fullName evidence="2">Uncharacterized protein</fullName>
    </submittedName>
</protein>
<accession>A0ABV4SHS9</accession>